<reference evidence="2" key="2">
    <citation type="submission" date="2025-09" db="UniProtKB">
        <authorList>
            <consortium name="Ensembl"/>
        </authorList>
    </citation>
    <scope>IDENTIFICATION</scope>
</reference>
<organism evidence="2 3">
    <name type="scientific">Saimiri boliviensis boliviensis</name>
    <name type="common">Bolivian squirrel monkey</name>
    <dbReference type="NCBI Taxonomy" id="39432"/>
    <lineage>
        <taxon>Eukaryota</taxon>
        <taxon>Metazoa</taxon>
        <taxon>Chordata</taxon>
        <taxon>Craniata</taxon>
        <taxon>Vertebrata</taxon>
        <taxon>Euteleostomi</taxon>
        <taxon>Mammalia</taxon>
        <taxon>Eutheria</taxon>
        <taxon>Euarchontoglires</taxon>
        <taxon>Primates</taxon>
        <taxon>Haplorrhini</taxon>
        <taxon>Platyrrhini</taxon>
        <taxon>Cebidae</taxon>
        <taxon>Saimiriinae</taxon>
        <taxon>Saimiri</taxon>
    </lineage>
</organism>
<accession>A0A2K6SK17</accession>
<dbReference type="PANTHER" id="PTHR39235">
    <property type="entry name" value="PHOSPHATIDYLINOSITOL N-ACETYLGLUCOSAMINYLTRANSFERASE SUBUNIT Y"/>
    <property type="match status" value="1"/>
</dbReference>
<sequence>MFLSSTLTVLIPLVSLAGLFYPASVEKNVPQGYTSTASFHTSVYILHLWTWMDIKLFRHN</sequence>
<keyword evidence="3" id="KW-1185">Reference proteome</keyword>
<evidence type="ECO:0000256" key="1">
    <source>
        <dbReference type="SAM" id="SignalP"/>
    </source>
</evidence>
<dbReference type="Ensembl" id="ENSSBOT00000024485.1">
    <property type="protein sequence ID" value="ENSSBOP00000007727.1"/>
    <property type="gene ID" value="ENSSBOG00000020796.1"/>
</dbReference>
<protein>
    <submittedName>
        <fullName evidence="2">Uncharacterized protein</fullName>
    </submittedName>
</protein>
<dbReference type="GeneTree" id="ENSGT00610000087446"/>
<reference evidence="2" key="1">
    <citation type="submission" date="2025-08" db="UniProtKB">
        <authorList>
            <consortium name="Ensembl"/>
        </authorList>
    </citation>
    <scope>IDENTIFICATION</scope>
</reference>
<dbReference type="GO" id="GO:0006506">
    <property type="term" value="P:GPI anchor biosynthetic process"/>
    <property type="evidence" value="ECO:0007669"/>
    <property type="project" value="TreeGrafter"/>
</dbReference>
<name>A0A2K6SK17_SAIBB</name>
<evidence type="ECO:0000313" key="2">
    <source>
        <dbReference type="Ensembl" id="ENSSBOP00000007727.1"/>
    </source>
</evidence>
<dbReference type="GO" id="GO:0000506">
    <property type="term" value="C:glycosylphosphatidylinositol-N-acetylglucosaminyltransferase (GPI-GnT) complex"/>
    <property type="evidence" value="ECO:0007669"/>
    <property type="project" value="TreeGrafter"/>
</dbReference>
<proteinExistence type="predicted"/>
<dbReference type="STRING" id="39432.ENSSBOP00000007727"/>
<dbReference type="PANTHER" id="PTHR39235:SF1">
    <property type="entry name" value="PHOSPHATIDYLINOSITOL N-ACETYLGLUCOSAMINYLTRANSFERASE SUBUNIT Y"/>
    <property type="match status" value="1"/>
</dbReference>
<evidence type="ECO:0000313" key="3">
    <source>
        <dbReference type="Proteomes" id="UP000233220"/>
    </source>
</evidence>
<dbReference type="AlphaFoldDB" id="A0A2K6SK17"/>
<dbReference type="Proteomes" id="UP000233220">
    <property type="component" value="Unplaced"/>
</dbReference>
<feature type="chain" id="PRO_5014419706" evidence="1">
    <location>
        <begin position="18"/>
        <end position="60"/>
    </location>
</feature>
<feature type="signal peptide" evidence="1">
    <location>
        <begin position="1"/>
        <end position="17"/>
    </location>
</feature>
<dbReference type="OMA" id="TWMSIKL"/>
<keyword evidence="1" id="KW-0732">Signal</keyword>